<dbReference type="SUPFAM" id="SSF88874">
    <property type="entry name" value="Receptor-binding domain of short tail fibre protein gp12"/>
    <property type="match status" value="1"/>
</dbReference>
<protein>
    <submittedName>
        <fullName evidence="2">Phage tail protein</fullName>
    </submittedName>
</protein>
<dbReference type="Proteomes" id="UP000640583">
    <property type="component" value="Unassembled WGS sequence"/>
</dbReference>
<reference evidence="2" key="1">
    <citation type="submission" date="2020-10" db="EMBL/GenBank/DDBJ databases">
        <title>Paenihalocynthiibacter styelae gen. nov., sp. nov., isolated from stalked sea squirt Styela clava.</title>
        <authorList>
            <person name="Kim Y.-O."/>
            <person name="Yoon J.-H."/>
        </authorList>
    </citation>
    <scope>NUCLEOTIDE SEQUENCE</scope>
    <source>
        <strain evidence="2">MYP1-1</strain>
    </source>
</reference>
<proteinExistence type="predicted"/>
<evidence type="ECO:0000259" key="1">
    <source>
        <dbReference type="Pfam" id="PF07484"/>
    </source>
</evidence>
<dbReference type="InterPro" id="IPR037053">
    <property type="entry name" value="Phage_tail_collar_dom_sf"/>
</dbReference>
<keyword evidence="3" id="KW-1185">Reference proteome</keyword>
<accession>A0A8J7IYZ2</accession>
<evidence type="ECO:0000313" key="3">
    <source>
        <dbReference type="Proteomes" id="UP000640583"/>
    </source>
</evidence>
<feature type="domain" description="Phage tail collar" evidence="1">
    <location>
        <begin position="7"/>
        <end position="62"/>
    </location>
</feature>
<evidence type="ECO:0000313" key="2">
    <source>
        <dbReference type="EMBL" id="MBI1494839.1"/>
    </source>
</evidence>
<dbReference type="Pfam" id="PF07484">
    <property type="entry name" value="Collar"/>
    <property type="match status" value="1"/>
</dbReference>
<dbReference type="Gene3D" id="3.90.1340.10">
    <property type="entry name" value="Phage tail collar domain"/>
    <property type="match status" value="1"/>
</dbReference>
<sequence>MEPFIAQIMIFGGTFAPRGWAFCDGQLLPISSNEALFSLIGTTYGGDGRTNFALPDLRGRAPIHEGQGPGLTNRQLGHPYGAEQVSLTANQLPEHSHTMNVANAPADNSRPQGDMLGRSEIYTATTSPTVPLAAETISGGGSGHGHDNIQPSLAVNYIIALQGIYPSRS</sequence>
<dbReference type="AlphaFoldDB" id="A0A8J7IYZ2"/>
<dbReference type="InterPro" id="IPR011083">
    <property type="entry name" value="Phage_tail_collar_dom"/>
</dbReference>
<dbReference type="RefSeq" id="WP_228849581.1">
    <property type="nucleotide sequence ID" value="NZ_JADCKQ010000012.1"/>
</dbReference>
<dbReference type="EMBL" id="JADCKQ010000012">
    <property type="protein sequence ID" value="MBI1494839.1"/>
    <property type="molecule type" value="Genomic_DNA"/>
</dbReference>
<gene>
    <name evidence="2" type="ORF">H1D41_14435</name>
</gene>
<comment type="caution">
    <text evidence="2">The sequence shown here is derived from an EMBL/GenBank/DDBJ whole genome shotgun (WGS) entry which is preliminary data.</text>
</comment>
<organism evidence="2 3">
    <name type="scientific">Halocynthiibacter styelae</name>
    <dbReference type="NCBI Taxonomy" id="2761955"/>
    <lineage>
        <taxon>Bacteria</taxon>
        <taxon>Pseudomonadati</taxon>
        <taxon>Pseudomonadota</taxon>
        <taxon>Alphaproteobacteria</taxon>
        <taxon>Rhodobacterales</taxon>
        <taxon>Paracoccaceae</taxon>
        <taxon>Halocynthiibacter</taxon>
    </lineage>
</organism>
<name>A0A8J7IYZ2_9RHOB</name>